<evidence type="ECO:0000256" key="1">
    <source>
        <dbReference type="ARBA" id="ARBA00001917"/>
    </source>
</evidence>
<dbReference type="PROSITE" id="PS00644">
    <property type="entry name" value="COMPLEX1_51K_1"/>
    <property type="match status" value="1"/>
</dbReference>
<organism evidence="9 10">
    <name type="scientific">Massilia pinisoli</name>
    <dbReference type="NCBI Taxonomy" id="1772194"/>
    <lineage>
        <taxon>Bacteria</taxon>
        <taxon>Pseudomonadati</taxon>
        <taxon>Pseudomonadota</taxon>
        <taxon>Betaproteobacteria</taxon>
        <taxon>Burkholderiales</taxon>
        <taxon>Oxalobacteraceae</taxon>
        <taxon>Telluria group</taxon>
        <taxon>Massilia</taxon>
    </lineage>
</organism>
<gene>
    <name evidence="9" type="ORF">NX784_10850</name>
</gene>
<feature type="region of interest" description="Disordered" evidence="7">
    <location>
        <begin position="1"/>
        <end position="27"/>
    </location>
</feature>
<evidence type="ECO:0000313" key="10">
    <source>
        <dbReference type="Proteomes" id="UP001204151"/>
    </source>
</evidence>
<dbReference type="InterPro" id="IPR001949">
    <property type="entry name" value="NADH-UbQ_OxRdtase_51kDa_CS"/>
</dbReference>
<evidence type="ECO:0000256" key="6">
    <source>
        <dbReference type="ARBA" id="ARBA00023014"/>
    </source>
</evidence>
<keyword evidence="3" id="KW-0004">4Fe-4S</keyword>
<dbReference type="InterPro" id="IPR019575">
    <property type="entry name" value="Nuop51_4Fe4S-bd"/>
</dbReference>
<comment type="similarity">
    <text evidence="2">Belongs to the complex I 51 kDa subunit family.</text>
</comment>
<comment type="caution">
    <text evidence="9">The sequence shown here is derived from an EMBL/GenBank/DDBJ whole genome shotgun (WGS) entry which is preliminary data.</text>
</comment>
<proteinExistence type="inferred from homology"/>
<dbReference type="InterPro" id="IPR037207">
    <property type="entry name" value="Nuop51_4Fe4S-bd_sf"/>
</dbReference>
<dbReference type="SUPFAM" id="SSF140490">
    <property type="entry name" value="Nqo1C-terminal domain-like"/>
    <property type="match status" value="1"/>
</dbReference>
<feature type="domain" description="NADH-ubiquinone oxidoreductase 51kDa subunit iron-sulphur binding" evidence="8">
    <location>
        <begin position="488"/>
        <end position="533"/>
    </location>
</feature>
<evidence type="ECO:0000256" key="3">
    <source>
        <dbReference type="ARBA" id="ARBA00022485"/>
    </source>
</evidence>
<evidence type="ECO:0000259" key="8">
    <source>
        <dbReference type="SMART" id="SM00928"/>
    </source>
</evidence>
<dbReference type="EMBL" id="JANUGW010000006">
    <property type="protein sequence ID" value="MCS0582090.1"/>
    <property type="molecule type" value="Genomic_DNA"/>
</dbReference>
<name>A0ABT1ZQD7_9BURK</name>
<keyword evidence="4" id="KW-0479">Metal-binding</keyword>
<comment type="cofactor">
    <cofactor evidence="1">
        <name>FMN</name>
        <dbReference type="ChEBI" id="CHEBI:58210"/>
    </cofactor>
</comment>
<dbReference type="InterPro" id="IPR036249">
    <property type="entry name" value="Thioredoxin-like_sf"/>
</dbReference>
<dbReference type="Pfam" id="PF10589">
    <property type="entry name" value="NADH_4Fe-4S"/>
    <property type="match status" value="1"/>
</dbReference>
<reference evidence="9 10" key="1">
    <citation type="submission" date="2022-08" db="EMBL/GenBank/DDBJ databases">
        <title>Reclassification of Massilia species as members of the genera Telluria, Duganella, Pseudoduganella, Mokoshia gen. nov. and Zemynaea gen. nov. using orthogonal and non-orthogonal genome-based approaches.</title>
        <authorList>
            <person name="Bowman J.P."/>
        </authorList>
    </citation>
    <scope>NUCLEOTIDE SEQUENCE [LARGE SCALE GENOMIC DNA]</scope>
    <source>
        <strain evidence="9 10">JCM 31316</strain>
    </source>
</reference>
<dbReference type="InterPro" id="IPR037225">
    <property type="entry name" value="Nuo51_FMN-bd_sf"/>
</dbReference>
<dbReference type="Proteomes" id="UP001204151">
    <property type="component" value="Unassembled WGS sequence"/>
</dbReference>
<evidence type="ECO:0000313" key="9">
    <source>
        <dbReference type="EMBL" id="MCS0582090.1"/>
    </source>
</evidence>
<dbReference type="RefSeq" id="WP_258816661.1">
    <property type="nucleotide sequence ID" value="NZ_JANUGW010000006.1"/>
</dbReference>
<dbReference type="PROSITE" id="PS00645">
    <property type="entry name" value="COMPLEX1_51K_2"/>
    <property type="match status" value="1"/>
</dbReference>
<keyword evidence="5" id="KW-0408">Iron</keyword>
<dbReference type="Gene3D" id="3.40.50.11540">
    <property type="entry name" value="NADH-ubiquinone oxidoreductase 51kDa subunit"/>
    <property type="match status" value="1"/>
</dbReference>
<dbReference type="Gene3D" id="1.10.10.1590">
    <property type="entry name" value="NADH-quinone oxidoreductase subunit E"/>
    <property type="match status" value="1"/>
</dbReference>
<dbReference type="PANTHER" id="PTHR43578">
    <property type="entry name" value="NADH-QUINONE OXIDOREDUCTASE SUBUNIT F"/>
    <property type="match status" value="1"/>
</dbReference>
<dbReference type="CDD" id="cd03082">
    <property type="entry name" value="TRX_Fd_NuoE_W_FDH_beta"/>
    <property type="match status" value="1"/>
</dbReference>
<dbReference type="PANTHER" id="PTHR43578:SF3">
    <property type="entry name" value="NADH-QUINONE OXIDOREDUCTASE SUBUNIT F"/>
    <property type="match status" value="1"/>
</dbReference>
<dbReference type="SUPFAM" id="SSF52833">
    <property type="entry name" value="Thioredoxin-like"/>
    <property type="match status" value="1"/>
</dbReference>
<keyword evidence="10" id="KW-1185">Reference proteome</keyword>
<dbReference type="Pfam" id="PF01512">
    <property type="entry name" value="Complex1_51K"/>
    <property type="match status" value="1"/>
</dbReference>
<sequence length="567" mass="61921">MNHPVIPIASQGPSRQRKREAPKGRRVDPQALADVQAALGDAPRRRDLLIEHLHAIQDRFGALSAAHLAALAQELKLAQSEVYEVATFYHHFDVLRDGEDAPPALTVRVCAGLSCELAGARDLLDRLPAILGADVRVLAAPCIGRCDGAPAALVGQRPVTAASADTVRAAVVERATTDRHEGHIDYDAYRAASGYRLLRACRAGRFDPESVIVTLMASGLRGLGGAGFPAGRKWRIVKHEPGPRLMAVNIDEGEPGTFKDRHYLERDPHRFLEGALVAAWAVGIETIYLYLRDEYHGLRAMLQTELDRLRADPPVSDMPEIVLRRGAGAYICGEESAMIESIEGKRGMPRLRPPYLAQVGLFGRPTLEHNLETLHWVRDILERGAEWFTNRGRRGRRGFHSFSVSGRVREPGVKLAPAGITMRELLDEYCGGMQDGHTFYAYLPGGASGGILPASLADVPLDFDTLQRYGCFIGSAAVVVLSDRDTARAAALNTLRFFREESCGQCTPCRAGTAKAVALMERDVWDTALLAELSQVMRDASICGLGQAAPNPFDCVIKYFPHELEAS</sequence>
<dbReference type="SMART" id="SM00928">
    <property type="entry name" value="NADH_4Fe-4S"/>
    <property type="match status" value="1"/>
</dbReference>
<evidence type="ECO:0000256" key="5">
    <source>
        <dbReference type="ARBA" id="ARBA00023004"/>
    </source>
</evidence>
<evidence type="ECO:0000256" key="4">
    <source>
        <dbReference type="ARBA" id="ARBA00022723"/>
    </source>
</evidence>
<dbReference type="Gene3D" id="3.10.20.600">
    <property type="match status" value="1"/>
</dbReference>
<dbReference type="SUPFAM" id="SSF142019">
    <property type="entry name" value="Nqo1 FMN-binding domain-like"/>
    <property type="match status" value="1"/>
</dbReference>
<evidence type="ECO:0000256" key="2">
    <source>
        <dbReference type="ARBA" id="ARBA00007523"/>
    </source>
</evidence>
<accession>A0ABT1ZQD7</accession>
<dbReference type="SUPFAM" id="SSF142984">
    <property type="entry name" value="Nqo1 middle domain-like"/>
    <property type="match status" value="1"/>
</dbReference>
<dbReference type="InterPro" id="IPR041921">
    <property type="entry name" value="NuoE_N"/>
</dbReference>
<dbReference type="InterPro" id="IPR011538">
    <property type="entry name" value="Nuo51_FMN-bd"/>
</dbReference>
<keyword evidence="6" id="KW-0411">Iron-sulfur</keyword>
<evidence type="ECO:0000256" key="7">
    <source>
        <dbReference type="SAM" id="MobiDB-lite"/>
    </source>
</evidence>
<dbReference type="Pfam" id="PF01257">
    <property type="entry name" value="2Fe-2S_thioredx"/>
    <property type="match status" value="1"/>
</dbReference>
<protein>
    <submittedName>
        <fullName evidence="9">NAD(P)H-dependent oxidoreductase subunit E</fullName>
    </submittedName>
</protein>
<dbReference type="Gene3D" id="3.40.30.10">
    <property type="entry name" value="Glutaredoxin"/>
    <property type="match status" value="1"/>
</dbReference>
<dbReference type="Gene3D" id="1.20.1440.230">
    <property type="entry name" value="NADH-ubiquinone oxidoreductase 51kDa subunit, iron-sulphur binding domain"/>
    <property type="match status" value="1"/>
</dbReference>